<sequence length="262" mass="28520">MCAVGNAVAGWPAPDWSQPWNAPFAADGAAVRAACEQGVPLPQALNRHIGAAGPRFVPQGDLPEGVAYEQFIFETGSVPTREGLHDFFNGLVWQRFPATKRLLNRLQAAEIAQAGVGQVRGPVRDAITLFDENAVLLQAPDAIWEALVAREWIRLFVGLRSLWGQTRLVLFGHALTEKLVSPYKSITGHVYRAPVPPELGGDVAAWDRWLAAQLTSAKLATKPFTPLPVLGVPGWWPANQDPAFYDDATVFRPPRTAFAPTT</sequence>
<dbReference type="EMBL" id="JBHRXX010000005">
    <property type="protein sequence ID" value="MFC3684388.1"/>
    <property type="molecule type" value="Genomic_DNA"/>
</dbReference>
<proteinExistence type="predicted"/>
<dbReference type="Proteomes" id="UP001595729">
    <property type="component" value="Unassembled WGS sequence"/>
</dbReference>
<organism evidence="1 2">
    <name type="scientific">Hydrogenophaga luteola</name>
    <dbReference type="NCBI Taxonomy" id="1591122"/>
    <lineage>
        <taxon>Bacteria</taxon>
        <taxon>Pseudomonadati</taxon>
        <taxon>Pseudomonadota</taxon>
        <taxon>Betaproteobacteria</taxon>
        <taxon>Burkholderiales</taxon>
        <taxon>Comamonadaceae</taxon>
        <taxon>Hydrogenophaga</taxon>
    </lineage>
</organism>
<dbReference type="RefSeq" id="WP_382174242.1">
    <property type="nucleotide sequence ID" value="NZ_JBHRXX010000005.1"/>
</dbReference>
<name>A0ABV7W7V4_9BURK</name>
<evidence type="ECO:0000313" key="1">
    <source>
        <dbReference type="EMBL" id="MFC3684388.1"/>
    </source>
</evidence>
<keyword evidence="2" id="KW-1185">Reference proteome</keyword>
<dbReference type="InterPro" id="IPR021390">
    <property type="entry name" value="DUF3025"/>
</dbReference>
<accession>A0ABV7W7V4</accession>
<dbReference type="Pfam" id="PF11227">
    <property type="entry name" value="DUF3025"/>
    <property type="match status" value="1"/>
</dbReference>
<reference evidence="2" key="1">
    <citation type="journal article" date="2019" name="Int. J. Syst. Evol. Microbiol.">
        <title>The Global Catalogue of Microorganisms (GCM) 10K type strain sequencing project: providing services to taxonomists for standard genome sequencing and annotation.</title>
        <authorList>
            <consortium name="The Broad Institute Genomics Platform"/>
            <consortium name="The Broad Institute Genome Sequencing Center for Infectious Disease"/>
            <person name="Wu L."/>
            <person name="Ma J."/>
        </authorList>
    </citation>
    <scope>NUCLEOTIDE SEQUENCE [LARGE SCALE GENOMIC DNA]</scope>
    <source>
        <strain evidence="2">KCTC 42501</strain>
    </source>
</reference>
<comment type="caution">
    <text evidence="1">The sequence shown here is derived from an EMBL/GenBank/DDBJ whole genome shotgun (WGS) entry which is preliminary data.</text>
</comment>
<gene>
    <name evidence="1" type="ORF">ACFOPI_12355</name>
</gene>
<evidence type="ECO:0000313" key="2">
    <source>
        <dbReference type="Proteomes" id="UP001595729"/>
    </source>
</evidence>
<protein>
    <submittedName>
        <fullName evidence="1">DUF3025 domain-containing protein</fullName>
    </submittedName>
</protein>